<evidence type="ECO:0000256" key="4">
    <source>
        <dbReference type="ARBA" id="ARBA00022679"/>
    </source>
</evidence>
<proteinExistence type="predicted"/>
<dbReference type="CDD" id="cd11644">
    <property type="entry name" value="Precorrin-6Y-MT"/>
    <property type="match status" value="1"/>
</dbReference>
<dbReference type="InterPro" id="IPR035996">
    <property type="entry name" value="4pyrrol_Methylase_sf"/>
</dbReference>
<gene>
    <name evidence="7" type="ORF">SAMN04488528_101084</name>
</gene>
<dbReference type="STRING" id="84698.SAMN04488528_101084"/>
<organism evidence="7 8">
    <name type="scientific">Clostridium frigidicarnis</name>
    <dbReference type="NCBI Taxonomy" id="84698"/>
    <lineage>
        <taxon>Bacteria</taxon>
        <taxon>Bacillati</taxon>
        <taxon>Bacillota</taxon>
        <taxon>Clostridia</taxon>
        <taxon>Eubacteriales</taxon>
        <taxon>Clostridiaceae</taxon>
        <taxon>Clostridium</taxon>
    </lineage>
</organism>
<keyword evidence="5" id="KW-0949">S-adenosyl-L-methionine</keyword>
<accession>A0A1I0XYY0</accession>
<dbReference type="Proteomes" id="UP000198619">
    <property type="component" value="Unassembled WGS sequence"/>
</dbReference>
<keyword evidence="2" id="KW-0169">Cobalamin biosynthesis</keyword>
<comment type="pathway">
    <text evidence="1">Cofactor biosynthesis; adenosylcobalamin biosynthesis.</text>
</comment>
<sequence>MVNIVGIGPGNRDYILPKAISVLNNSDYVIGFSRAVESIEFLNCNSIKVKSLKEILSIIEEKKNINISIIASGDPTFYGITNYIKNNYQGNIEVIPGISSFQYLTCKMACSWNDGFLGSLHGREAKFIECVKNNKVSIWLTDNENTPNFLCEKLDKENINCKVIVGENLSYSDEKITVGNPRDIKENKYSFLSIMIVEVED</sequence>
<dbReference type="Pfam" id="PF00590">
    <property type="entry name" value="TP_methylase"/>
    <property type="match status" value="1"/>
</dbReference>
<evidence type="ECO:0000259" key="6">
    <source>
        <dbReference type="Pfam" id="PF00590"/>
    </source>
</evidence>
<dbReference type="InterPro" id="IPR014776">
    <property type="entry name" value="4pyrrole_Mease_sub2"/>
</dbReference>
<feature type="domain" description="Tetrapyrrole methylase" evidence="6">
    <location>
        <begin position="1"/>
        <end position="180"/>
    </location>
</feature>
<dbReference type="UniPathway" id="UPA00148"/>
<dbReference type="EMBL" id="FOKI01000010">
    <property type="protein sequence ID" value="SFB06114.1"/>
    <property type="molecule type" value="Genomic_DNA"/>
</dbReference>
<dbReference type="Gene3D" id="3.40.1010.10">
    <property type="entry name" value="Cobalt-precorrin-4 Transmethylase, Domain 1"/>
    <property type="match status" value="1"/>
</dbReference>
<dbReference type="GO" id="GO:0009236">
    <property type="term" value="P:cobalamin biosynthetic process"/>
    <property type="evidence" value="ECO:0007669"/>
    <property type="project" value="UniProtKB-UniPathway"/>
</dbReference>
<dbReference type="AlphaFoldDB" id="A0A1I0XYY0"/>
<keyword evidence="3 7" id="KW-0489">Methyltransferase</keyword>
<evidence type="ECO:0000256" key="1">
    <source>
        <dbReference type="ARBA" id="ARBA00004953"/>
    </source>
</evidence>
<dbReference type="InterPro" id="IPR000878">
    <property type="entry name" value="4pyrrol_Mease"/>
</dbReference>
<evidence type="ECO:0000256" key="3">
    <source>
        <dbReference type="ARBA" id="ARBA00022603"/>
    </source>
</evidence>
<name>A0A1I0XYY0_9CLOT</name>
<dbReference type="NCBIfam" id="TIGR02467">
    <property type="entry name" value="CbiE"/>
    <property type="match status" value="1"/>
</dbReference>
<dbReference type="OrthoDB" id="9780707at2"/>
<evidence type="ECO:0000256" key="5">
    <source>
        <dbReference type="ARBA" id="ARBA00022691"/>
    </source>
</evidence>
<protein>
    <submittedName>
        <fullName evidence="7">Precorrin-6Y C5,15-methyltransferase (Decarboxylating)</fullName>
    </submittedName>
</protein>
<evidence type="ECO:0000256" key="2">
    <source>
        <dbReference type="ARBA" id="ARBA00022573"/>
    </source>
</evidence>
<dbReference type="PANTHER" id="PTHR43182:SF1">
    <property type="entry name" value="COBALT-PRECORRIN-7 C(5)-METHYLTRANSFERASE"/>
    <property type="match status" value="1"/>
</dbReference>
<dbReference type="PANTHER" id="PTHR43182">
    <property type="entry name" value="COBALT-PRECORRIN-6B C(15)-METHYLTRANSFERASE (DECARBOXYLATING)"/>
    <property type="match status" value="1"/>
</dbReference>
<dbReference type="InterPro" id="IPR012818">
    <property type="entry name" value="CbiE"/>
</dbReference>
<evidence type="ECO:0000313" key="8">
    <source>
        <dbReference type="Proteomes" id="UP000198619"/>
    </source>
</evidence>
<keyword evidence="4 7" id="KW-0808">Transferase</keyword>
<dbReference type="InterPro" id="IPR014777">
    <property type="entry name" value="4pyrrole_Mease_sub1"/>
</dbReference>
<reference evidence="7 8" key="1">
    <citation type="submission" date="2016-10" db="EMBL/GenBank/DDBJ databases">
        <authorList>
            <person name="de Groot N.N."/>
        </authorList>
    </citation>
    <scope>NUCLEOTIDE SEQUENCE [LARGE SCALE GENOMIC DNA]</scope>
    <source>
        <strain evidence="7 8">DSM 12271</strain>
    </source>
</reference>
<dbReference type="InterPro" id="IPR050714">
    <property type="entry name" value="Cobalamin_biosynth_MTase"/>
</dbReference>
<dbReference type="RefSeq" id="WP_090040498.1">
    <property type="nucleotide sequence ID" value="NZ_FOKI01000010.1"/>
</dbReference>
<dbReference type="SUPFAM" id="SSF53790">
    <property type="entry name" value="Tetrapyrrole methylase"/>
    <property type="match status" value="1"/>
</dbReference>
<evidence type="ECO:0000313" key="7">
    <source>
        <dbReference type="EMBL" id="SFB06114.1"/>
    </source>
</evidence>
<dbReference type="GO" id="GO:0032259">
    <property type="term" value="P:methylation"/>
    <property type="evidence" value="ECO:0007669"/>
    <property type="project" value="UniProtKB-KW"/>
</dbReference>
<keyword evidence="8" id="KW-1185">Reference proteome</keyword>
<dbReference type="GO" id="GO:0008276">
    <property type="term" value="F:protein methyltransferase activity"/>
    <property type="evidence" value="ECO:0007669"/>
    <property type="project" value="InterPro"/>
</dbReference>
<dbReference type="Gene3D" id="3.30.950.10">
    <property type="entry name" value="Methyltransferase, Cobalt-precorrin-4 Transmethylase, Domain 2"/>
    <property type="match status" value="1"/>
</dbReference>